<gene>
    <name evidence="2" type="ORF">C1H84_08015</name>
    <name evidence="1" type="ORF">GT020_08455</name>
</gene>
<dbReference type="Proteomes" id="UP000252167">
    <property type="component" value="Unassembled WGS sequence"/>
</dbReference>
<evidence type="ECO:0000313" key="3">
    <source>
        <dbReference type="Proteomes" id="UP000252167"/>
    </source>
</evidence>
<name>A0A365YGP3_9MICC</name>
<evidence type="ECO:0000313" key="4">
    <source>
        <dbReference type="Proteomes" id="UP000477543"/>
    </source>
</evidence>
<dbReference type="EMBL" id="WYDN01000006">
    <property type="protein sequence ID" value="NAZ16094.1"/>
    <property type="molecule type" value="Genomic_DNA"/>
</dbReference>
<dbReference type="SUPFAM" id="SSF53474">
    <property type="entry name" value="alpha/beta-Hydrolases"/>
    <property type="match status" value="1"/>
</dbReference>
<evidence type="ECO:0008006" key="5">
    <source>
        <dbReference type="Google" id="ProtNLM"/>
    </source>
</evidence>
<proteinExistence type="predicted"/>
<dbReference type="RefSeq" id="WP_052772506.1">
    <property type="nucleotide sequence ID" value="NZ_POAF01000003.1"/>
</dbReference>
<evidence type="ECO:0000313" key="2">
    <source>
        <dbReference type="EMBL" id="RBM01778.1"/>
    </source>
</evidence>
<dbReference type="Proteomes" id="UP000477543">
    <property type="component" value="Unassembled WGS sequence"/>
</dbReference>
<dbReference type="EMBL" id="POAF01000003">
    <property type="protein sequence ID" value="RBM01778.1"/>
    <property type="molecule type" value="Genomic_DNA"/>
</dbReference>
<sequence length="83" mass="8953">MVEQIRPQIDQPDPAWPSVFAGIAIPTLAIGGGPQSFVPSEHVEQLGRIMPDCPVGSLDTGHLVHATDPEGFVRLVRVHLDHV</sequence>
<dbReference type="InterPro" id="IPR029058">
    <property type="entry name" value="AB_hydrolase_fold"/>
</dbReference>
<dbReference type="AlphaFoldDB" id="A0A365YGP3"/>
<keyword evidence="3" id="KW-1185">Reference proteome</keyword>
<reference evidence="2 3" key="1">
    <citation type="submission" date="2018-01" db="EMBL/GenBank/DDBJ databases">
        <title>Glutamicibacter soli strain NHPC-3 Whole genome sequence and assembly.</title>
        <authorList>
            <person name="Choudhury P."/>
            <person name="Gupta D."/>
            <person name="Sengupta K."/>
            <person name="Jawed A."/>
            <person name="Sultana N."/>
            <person name="Saha P."/>
        </authorList>
    </citation>
    <scope>NUCLEOTIDE SEQUENCE [LARGE SCALE GENOMIC DNA]</scope>
    <source>
        <strain evidence="2 3">NHPC-3</strain>
    </source>
</reference>
<accession>A0A365YGP3</accession>
<dbReference type="Gene3D" id="3.40.50.1820">
    <property type="entry name" value="alpha/beta hydrolase"/>
    <property type="match status" value="1"/>
</dbReference>
<evidence type="ECO:0000313" key="1">
    <source>
        <dbReference type="EMBL" id="NAZ16094.1"/>
    </source>
</evidence>
<protein>
    <recommendedName>
        <fullName evidence="5">Alpha/beta hydrolase</fullName>
    </recommendedName>
</protein>
<comment type="caution">
    <text evidence="2">The sequence shown here is derived from an EMBL/GenBank/DDBJ whole genome shotgun (WGS) entry which is preliminary data.</text>
</comment>
<reference evidence="1 4" key="2">
    <citation type="submission" date="2020-01" db="EMBL/GenBank/DDBJ databases">
        <title>Glutamicibacter soli M275.</title>
        <authorList>
            <person name="Meng X."/>
        </authorList>
    </citation>
    <scope>NUCLEOTIDE SEQUENCE [LARGE SCALE GENOMIC DNA]</scope>
    <source>
        <strain evidence="1 4">M275</strain>
    </source>
</reference>
<organism evidence="2 3">
    <name type="scientific">Glutamicibacter soli</name>
    <dbReference type="NCBI Taxonomy" id="453836"/>
    <lineage>
        <taxon>Bacteria</taxon>
        <taxon>Bacillati</taxon>
        <taxon>Actinomycetota</taxon>
        <taxon>Actinomycetes</taxon>
        <taxon>Micrococcales</taxon>
        <taxon>Micrococcaceae</taxon>
        <taxon>Glutamicibacter</taxon>
    </lineage>
</organism>